<dbReference type="RefSeq" id="WP_136773138.1">
    <property type="nucleotide sequence ID" value="NZ_SUMF01000008.1"/>
</dbReference>
<dbReference type="AlphaFoldDB" id="A0A4U0PYU9"/>
<evidence type="ECO:0000313" key="3">
    <source>
        <dbReference type="Proteomes" id="UP000310016"/>
    </source>
</evidence>
<accession>A0A4U0PYU9</accession>
<feature type="region of interest" description="Disordered" evidence="1">
    <location>
        <begin position="80"/>
        <end position="99"/>
    </location>
</feature>
<keyword evidence="3" id="KW-1185">Reference proteome</keyword>
<sequence length="99" mass="11045">MHLLDWLAARFGYIRLTPPTPVYRPVYARGGRDICVKVYLNPEEYISLCHIVDALGYVSHSDFFRRGLNQFNRSHAAELSSGATCAGNGQFGPKTGRAQ</sequence>
<comment type="caution">
    <text evidence="2">The sequence shown here is derived from an EMBL/GenBank/DDBJ whole genome shotgun (WGS) entry which is preliminary data.</text>
</comment>
<reference evidence="2 3" key="1">
    <citation type="submission" date="2019-04" db="EMBL/GenBank/DDBJ databases">
        <title>Chitiniphilus eburnea sp. nov., a novel chitinolytic bacterium isolated from aquaculture sludge.</title>
        <authorList>
            <person name="Sheng M."/>
        </authorList>
    </citation>
    <scope>NUCLEOTIDE SEQUENCE [LARGE SCALE GENOMIC DNA]</scope>
    <source>
        <strain evidence="2 3">HX-2-15</strain>
    </source>
</reference>
<gene>
    <name evidence="2" type="ORF">FAZ21_09130</name>
</gene>
<evidence type="ECO:0000256" key="1">
    <source>
        <dbReference type="SAM" id="MobiDB-lite"/>
    </source>
</evidence>
<protein>
    <submittedName>
        <fullName evidence="2">Uncharacterized protein</fullName>
    </submittedName>
</protein>
<evidence type="ECO:0000313" key="2">
    <source>
        <dbReference type="EMBL" id="TJZ73775.1"/>
    </source>
</evidence>
<organism evidence="2 3">
    <name type="scientific">Chitiniphilus eburneus</name>
    <dbReference type="NCBI Taxonomy" id="2571148"/>
    <lineage>
        <taxon>Bacteria</taxon>
        <taxon>Pseudomonadati</taxon>
        <taxon>Pseudomonadota</taxon>
        <taxon>Betaproteobacteria</taxon>
        <taxon>Neisseriales</taxon>
        <taxon>Chitinibacteraceae</taxon>
        <taxon>Chitiniphilus</taxon>
    </lineage>
</organism>
<proteinExistence type="predicted"/>
<name>A0A4U0PYU9_9NEIS</name>
<dbReference type="Proteomes" id="UP000310016">
    <property type="component" value="Unassembled WGS sequence"/>
</dbReference>
<dbReference type="EMBL" id="SUMF01000008">
    <property type="protein sequence ID" value="TJZ73775.1"/>
    <property type="molecule type" value="Genomic_DNA"/>
</dbReference>